<gene>
    <name evidence="3" type="ORF">RIMI_LOCUS7086498</name>
</gene>
<dbReference type="InterPro" id="IPR036338">
    <property type="entry name" value="Aha1"/>
</dbReference>
<comment type="caution">
    <text evidence="3">The sequence shown here is derived from an EMBL/GenBank/DDBJ whole genome shotgun (WGS) entry which is preliminary data.</text>
</comment>
<keyword evidence="4" id="KW-1185">Reference proteome</keyword>
<proteinExistence type="inferred from homology"/>
<sequence>MTEPAMDPETLLMPAPSMSEETQAAVVSGVLEGTERDATAWSTEKLKELFLAVSVTGDEGGCQVTEVSKLDGEASINNRKGKLIFFYEWDVKLNWTGVSKSGVKYKGHVEIPNLSDENDPSEVEIRVSLAKDEPDTLLTELMRQSGAQQIRAAVAEYISMLKTEFTQGMILPTENGESHSAVTEAKQKAAPPPSQEKVVTCPSSGVKIPTCKVRMTEMFLTSPEELYRVLTRQELVQGFTHAPATVMADKGGKFHLLGGNVSGEFLELDWEKRIVMSWRYKTWPAGHHATITLTFTDKRGETELQMEARGVPQSEEQHMRDGWKRYYFDGIKQTFGYGALLL</sequence>
<dbReference type="EMBL" id="CAUEEQ010013210">
    <property type="protein sequence ID" value="CAJ0937147.1"/>
    <property type="molecule type" value="Genomic_DNA"/>
</dbReference>
<protein>
    <recommendedName>
        <fullName evidence="2">Activator of Hsp90 ATPase AHSA1-like N-terminal domain-containing protein</fullName>
    </recommendedName>
</protein>
<dbReference type="InterPro" id="IPR015310">
    <property type="entry name" value="AHSA1-like_N"/>
</dbReference>
<dbReference type="Pfam" id="PF08327">
    <property type="entry name" value="AHSA1"/>
    <property type="match status" value="1"/>
</dbReference>
<dbReference type="PANTHER" id="PTHR13009:SF22">
    <property type="entry name" value="LD43819P"/>
    <property type="match status" value="1"/>
</dbReference>
<dbReference type="Gene3D" id="3.15.10.20">
    <property type="entry name" value="Activator of Hsp90 ATPase Aha1, N-terminal domain"/>
    <property type="match status" value="1"/>
</dbReference>
<dbReference type="Proteomes" id="UP001176940">
    <property type="component" value="Unassembled WGS sequence"/>
</dbReference>
<accession>A0ABN9LEI8</accession>
<reference evidence="3" key="1">
    <citation type="submission" date="2023-07" db="EMBL/GenBank/DDBJ databases">
        <authorList>
            <person name="Stuckert A."/>
        </authorList>
    </citation>
    <scope>NUCLEOTIDE SEQUENCE</scope>
</reference>
<dbReference type="SMART" id="SM01000">
    <property type="entry name" value="Aha1_N"/>
    <property type="match status" value="1"/>
</dbReference>
<dbReference type="SUPFAM" id="SSF103111">
    <property type="entry name" value="Activator of Hsp90 ATPase, Aha1"/>
    <property type="match status" value="1"/>
</dbReference>
<organism evidence="3 4">
    <name type="scientific">Ranitomeya imitator</name>
    <name type="common">mimic poison frog</name>
    <dbReference type="NCBI Taxonomy" id="111125"/>
    <lineage>
        <taxon>Eukaryota</taxon>
        <taxon>Metazoa</taxon>
        <taxon>Chordata</taxon>
        <taxon>Craniata</taxon>
        <taxon>Vertebrata</taxon>
        <taxon>Euteleostomi</taxon>
        <taxon>Amphibia</taxon>
        <taxon>Batrachia</taxon>
        <taxon>Anura</taxon>
        <taxon>Neobatrachia</taxon>
        <taxon>Hyloidea</taxon>
        <taxon>Dendrobatidae</taxon>
        <taxon>Dendrobatinae</taxon>
        <taxon>Ranitomeya</taxon>
    </lineage>
</organism>
<evidence type="ECO:0000256" key="1">
    <source>
        <dbReference type="ARBA" id="ARBA00006817"/>
    </source>
</evidence>
<name>A0ABN9LEI8_9NEOB</name>
<dbReference type="InterPro" id="IPR023393">
    <property type="entry name" value="START-like_dom_sf"/>
</dbReference>
<evidence type="ECO:0000313" key="3">
    <source>
        <dbReference type="EMBL" id="CAJ0937147.1"/>
    </source>
</evidence>
<feature type="domain" description="Activator of Hsp90 ATPase AHSA1-like N-terminal" evidence="2">
    <location>
        <begin position="35"/>
        <end position="167"/>
    </location>
</feature>
<dbReference type="Gene3D" id="3.30.530.20">
    <property type="match status" value="1"/>
</dbReference>
<evidence type="ECO:0000313" key="4">
    <source>
        <dbReference type="Proteomes" id="UP001176940"/>
    </source>
</evidence>
<evidence type="ECO:0000259" key="2">
    <source>
        <dbReference type="SMART" id="SM01000"/>
    </source>
</evidence>
<dbReference type="Pfam" id="PF09229">
    <property type="entry name" value="Aha1_N"/>
    <property type="match status" value="1"/>
</dbReference>
<dbReference type="SUPFAM" id="SSF55961">
    <property type="entry name" value="Bet v1-like"/>
    <property type="match status" value="1"/>
</dbReference>
<dbReference type="PANTHER" id="PTHR13009">
    <property type="entry name" value="HEAT SHOCK PROTEIN 90 HSP90 CO-CHAPERONE AHA-1"/>
    <property type="match status" value="1"/>
</dbReference>
<dbReference type="InterPro" id="IPR013538">
    <property type="entry name" value="ASHA1/2-like_C"/>
</dbReference>
<comment type="similarity">
    <text evidence="1">Belongs to the AHA1 family.</text>
</comment>
<dbReference type="CDD" id="cd08892">
    <property type="entry name" value="SRPBCC_Aha1"/>
    <property type="match status" value="1"/>
</dbReference>